<gene>
    <name evidence="1" type="ORF">H0E87_002752</name>
</gene>
<reference evidence="1" key="1">
    <citation type="journal article" date="2021" name="J. Hered.">
        <title>Genome Assembly of Salicaceae Populus deltoides (Eastern Cottonwood) I-69 Based on Nanopore Sequencing and Hi-C Technologies.</title>
        <authorList>
            <person name="Bai S."/>
            <person name="Wu H."/>
            <person name="Zhang J."/>
            <person name="Pan Z."/>
            <person name="Zhao W."/>
            <person name="Li Z."/>
            <person name="Tong C."/>
        </authorList>
    </citation>
    <scope>NUCLEOTIDE SEQUENCE</scope>
    <source>
        <tissue evidence="1">Leaf</tissue>
    </source>
</reference>
<proteinExistence type="predicted"/>
<dbReference type="Proteomes" id="UP000807159">
    <property type="component" value="Chromosome 1"/>
</dbReference>
<name>A0A8T2ZWZ1_POPDE</name>
<evidence type="ECO:0000313" key="2">
    <source>
        <dbReference type="Proteomes" id="UP000807159"/>
    </source>
</evidence>
<dbReference type="AlphaFoldDB" id="A0A8T2ZWZ1"/>
<comment type="caution">
    <text evidence="1">The sequence shown here is derived from an EMBL/GenBank/DDBJ whole genome shotgun (WGS) entry which is preliminary data.</text>
</comment>
<sequence length="88" mass="9922">MRVDMVVMKRLLGMADYNVKQMAMLLGDLLQNSSGKRYGVNCWRILEMGSCSALVLFLIRVIELILSQRGASAKRFHVVAMPQQSDSM</sequence>
<protein>
    <submittedName>
        <fullName evidence="1">Uncharacterized protein</fullName>
    </submittedName>
</protein>
<organism evidence="1 2">
    <name type="scientific">Populus deltoides</name>
    <name type="common">Eastern poplar</name>
    <name type="synonym">Eastern cottonwood</name>
    <dbReference type="NCBI Taxonomy" id="3696"/>
    <lineage>
        <taxon>Eukaryota</taxon>
        <taxon>Viridiplantae</taxon>
        <taxon>Streptophyta</taxon>
        <taxon>Embryophyta</taxon>
        <taxon>Tracheophyta</taxon>
        <taxon>Spermatophyta</taxon>
        <taxon>Magnoliopsida</taxon>
        <taxon>eudicotyledons</taxon>
        <taxon>Gunneridae</taxon>
        <taxon>Pentapetalae</taxon>
        <taxon>rosids</taxon>
        <taxon>fabids</taxon>
        <taxon>Malpighiales</taxon>
        <taxon>Salicaceae</taxon>
        <taxon>Saliceae</taxon>
        <taxon>Populus</taxon>
    </lineage>
</organism>
<dbReference type="EMBL" id="JACEGQ020000001">
    <property type="protein sequence ID" value="KAH8521829.1"/>
    <property type="molecule type" value="Genomic_DNA"/>
</dbReference>
<evidence type="ECO:0000313" key="1">
    <source>
        <dbReference type="EMBL" id="KAH8521829.1"/>
    </source>
</evidence>
<accession>A0A8T2ZWZ1</accession>
<keyword evidence="2" id="KW-1185">Reference proteome</keyword>